<accession>A0A7J5LPX6</accession>
<dbReference type="RefSeq" id="WP_151878062.1">
    <property type="nucleotide sequence ID" value="NZ_WCKZ01000032.1"/>
</dbReference>
<gene>
    <name evidence="1" type="ORF">F9950_05240</name>
</gene>
<evidence type="ECO:0000313" key="1">
    <source>
        <dbReference type="EMBL" id="KAB5329403.1"/>
    </source>
</evidence>
<reference evidence="1 2" key="1">
    <citation type="journal article" date="2019" name="Nat. Med.">
        <title>A library of human gut bacterial isolates paired with longitudinal multiomics data enables mechanistic microbiome research.</title>
        <authorList>
            <person name="Poyet M."/>
            <person name="Groussin M."/>
            <person name="Gibbons S.M."/>
            <person name="Avila-Pacheco J."/>
            <person name="Jiang X."/>
            <person name="Kearney S.M."/>
            <person name="Perrotta A.R."/>
            <person name="Berdy B."/>
            <person name="Zhao S."/>
            <person name="Lieberman T.D."/>
            <person name="Swanson P.K."/>
            <person name="Smith M."/>
            <person name="Roesemann S."/>
            <person name="Alexander J.E."/>
            <person name="Rich S.A."/>
            <person name="Livny J."/>
            <person name="Vlamakis H."/>
            <person name="Clish C."/>
            <person name="Bullock K."/>
            <person name="Deik A."/>
            <person name="Scott J."/>
            <person name="Pierce K.A."/>
            <person name="Xavier R.J."/>
            <person name="Alm E.J."/>
        </authorList>
    </citation>
    <scope>NUCLEOTIDE SEQUENCE [LARGE SCALE GENOMIC DNA]</scope>
    <source>
        <strain evidence="1 2">BIOML-A2</strain>
    </source>
</reference>
<name>A0A7J5LPX6_BACSE</name>
<sequence length="108" mass="12584">MKISNAIHKFVLHKKKKKYGKYVCTSSYRNKQKTNSRKSMLQLAKKNISPLFIRKSIVHNPIINVQKPGETPRKTSSRNWGLPGFQLATAEPAIDNRRARNWKTKLYM</sequence>
<dbReference type="EMBL" id="WCLA01000007">
    <property type="protein sequence ID" value="KAB5329403.1"/>
    <property type="molecule type" value="Genomic_DNA"/>
</dbReference>
<proteinExistence type="predicted"/>
<comment type="caution">
    <text evidence="1">The sequence shown here is derived from an EMBL/GenBank/DDBJ whole genome shotgun (WGS) entry which is preliminary data.</text>
</comment>
<dbReference type="Proteomes" id="UP000431177">
    <property type="component" value="Unassembled WGS sequence"/>
</dbReference>
<protein>
    <submittedName>
        <fullName evidence="1">Uncharacterized protein</fullName>
    </submittedName>
</protein>
<evidence type="ECO:0000313" key="2">
    <source>
        <dbReference type="Proteomes" id="UP000431177"/>
    </source>
</evidence>
<organism evidence="1 2">
    <name type="scientific">Bacteroides stercoris</name>
    <dbReference type="NCBI Taxonomy" id="46506"/>
    <lineage>
        <taxon>Bacteria</taxon>
        <taxon>Pseudomonadati</taxon>
        <taxon>Bacteroidota</taxon>
        <taxon>Bacteroidia</taxon>
        <taxon>Bacteroidales</taxon>
        <taxon>Bacteroidaceae</taxon>
        <taxon>Bacteroides</taxon>
    </lineage>
</organism>
<dbReference type="AlphaFoldDB" id="A0A7J5LPX6"/>